<name>A0AAQ3NUS8_VIGMU</name>
<protein>
    <submittedName>
        <fullName evidence="1">Uncharacterized protein</fullName>
    </submittedName>
</protein>
<evidence type="ECO:0000313" key="2">
    <source>
        <dbReference type="Proteomes" id="UP001374535"/>
    </source>
</evidence>
<proteinExistence type="predicted"/>
<dbReference type="Proteomes" id="UP001374535">
    <property type="component" value="Chromosome 3"/>
</dbReference>
<reference evidence="1 2" key="1">
    <citation type="journal article" date="2023" name="Life. Sci Alliance">
        <title>Evolutionary insights into 3D genome organization and epigenetic landscape of Vigna mungo.</title>
        <authorList>
            <person name="Junaid A."/>
            <person name="Singh B."/>
            <person name="Bhatia S."/>
        </authorList>
    </citation>
    <scope>NUCLEOTIDE SEQUENCE [LARGE SCALE GENOMIC DNA]</scope>
    <source>
        <strain evidence="1">Urdbean</strain>
    </source>
</reference>
<dbReference type="EMBL" id="CP144698">
    <property type="protein sequence ID" value="WVZ16590.1"/>
    <property type="molecule type" value="Genomic_DNA"/>
</dbReference>
<sequence length="131" mass="15111">MLVSSLHFLFPALRKIDLAPAFKFAFIFPLFFLGKKAWLENIGEKEPFLQSSSIQLPTAHDGGRRRIRRHHLLDLLRASQPHYRGPPIGFHLRPRLSRALVSPFHPFCVFPPLIDTNAVKVPFFAFVLIWV</sequence>
<dbReference type="AlphaFoldDB" id="A0AAQ3NUS8"/>
<organism evidence="1 2">
    <name type="scientific">Vigna mungo</name>
    <name type="common">Black gram</name>
    <name type="synonym">Phaseolus mungo</name>
    <dbReference type="NCBI Taxonomy" id="3915"/>
    <lineage>
        <taxon>Eukaryota</taxon>
        <taxon>Viridiplantae</taxon>
        <taxon>Streptophyta</taxon>
        <taxon>Embryophyta</taxon>
        <taxon>Tracheophyta</taxon>
        <taxon>Spermatophyta</taxon>
        <taxon>Magnoliopsida</taxon>
        <taxon>eudicotyledons</taxon>
        <taxon>Gunneridae</taxon>
        <taxon>Pentapetalae</taxon>
        <taxon>rosids</taxon>
        <taxon>fabids</taxon>
        <taxon>Fabales</taxon>
        <taxon>Fabaceae</taxon>
        <taxon>Papilionoideae</taxon>
        <taxon>50 kb inversion clade</taxon>
        <taxon>NPAAA clade</taxon>
        <taxon>indigoferoid/millettioid clade</taxon>
        <taxon>Phaseoleae</taxon>
        <taxon>Vigna</taxon>
    </lineage>
</organism>
<keyword evidence="2" id="KW-1185">Reference proteome</keyword>
<evidence type="ECO:0000313" key="1">
    <source>
        <dbReference type="EMBL" id="WVZ16590.1"/>
    </source>
</evidence>
<gene>
    <name evidence="1" type="ORF">V8G54_009572</name>
</gene>
<accession>A0AAQ3NUS8</accession>